<dbReference type="AlphaFoldDB" id="A0A7M3MIZ5"/>
<dbReference type="EMBL" id="QMIE01000002">
    <property type="protein sequence ID" value="TVM19539.1"/>
    <property type="molecule type" value="Genomic_DNA"/>
</dbReference>
<organism evidence="5 6">
    <name type="scientific">Oceanidesulfovibrio indonesiensis</name>
    <dbReference type="NCBI Taxonomy" id="54767"/>
    <lineage>
        <taxon>Bacteria</taxon>
        <taxon>Pseudomonadati</taxon>
        <taxon>Thermodesulfobacteriota</taxon>
        <taxon>Desulfovibrionia</taxon>
        <taxon>Desulfovibrionales</taxon>
        <taxon>Desulfovibrionaceae</taxon>
        <taxon>Oceanidesulfovibrio</taxon>
    </lineage>
</organism>
<gene>
    <name evidence="5" type="ORF">DPQ33_02855</name>
</gene>
<evidence type="ECO:0000256" key="1">
    <source>
        <dbReference type="ARBA" id="ARBA00023015"/>
    </source>
</evidence>
<proteinExistence type="predicted"/>
<dbReference type="SMART" id="SM00418">
    <property type="entry name" value="HTH_ARSR"/>
    <property type="match status" value="1"/>
</dbReference>
<dbReference type="InterPro" id="IPR011991">
    <property type="entry name" value="ArsR-like_HTH"/>
</dbReference>
<evidence type="ECO:0000313" key="5">
    <source>
        <dbReference type="EMBL" id="TVM19539.1"/>
    </source>
</evidence>
<protein>
    <submittedName>
        <fullName evidence="5">ArsR family transcriptional regulator</fullName>
    </submittedName>
</protein>
<name>A0A7M3MIZ5_9BACT</name>
<dbReference type="PANTHER" id="PTHR33154:SF18">
    <property type="entry name" value="ARSENICAL RESISTANCE OPERON REPRESSOR"/>
    <property type="match status" value="1"/>
</dbReference>
<dbReference type="NCBIfam" id="NF033788">
    <property type="entry name" value="HTH_metalloreg"/>
    <property type="match status" value="1"/>
</dbReference>
<dbReference type="GO" id="GO:0003677">
    <property type="term" value="F:DNA binding"/>
    <property type="evidence" value="ECO:0007669"/>
    <property type="project" value="UniProtKB-KW"/>
</dbReference>
<dbReference type="InterPro" id="IPR001845">
    <property type="entry name" value="HTH_ArsR_DNA-bd_dom"/>
</dbReference>
<keyword evidence="3" id="KW-0804">Transcription</keyword>
<accession>A0A7M3MIZ5</accession>
<dbReference type="InterPro" id="IPR051081">
    <property type="entry name" value="HTH_MetalResp_TranReg"/>
</dbReference>
<dbReference type="SUPFAM" id="SSF46785">
    <property type="entry name" value="Winged helix' DNA-binding domain"/>
    <property type="match status" value="1"/>
</dbReference>
<dbReference type="InterPro" id="IPR036388">
    <property type="entry name" value="WH-like_DNA-bd_sf"/>
</dbReference>
<feature type="domain" description="HTH arsR-type" evidence="4">
    <location>
        <begin position="1"/>
        <end position="92"/>
    </location>
</feature>
<dbReference type="PANTHER" id="PTHR33154">
    <property type="entry name" value="TRANSCRIPTIONAL REGULATOR, ARSR FAMILY"/>
    <property type="match status" value="1"/>
</dbReference>
<sequence>METLAFFFKALADPTRLRILRCLTHGELCVCDIMAALDMPQSTVSRHLATLRHAGLVAGRRGGKWMYYRLAEQDSHLAGSVAEMLTGPGSPLHDFPEARGDESRLRHHFETKDAAKCD</sequence>
<reference evidence="5 6" key="1">
    <citation type="submission" date="2018-06" db="EMBL/GenBank/DDBJ databases">
        <title>Complete genome of Desulfovibrio indonesiensis P37SLT.</title>
        <authorList>
            <person name="Crispim J.S."/>
            <person name="Vidigal P.M.P."/>
            <person name="Silva L.C.F."/>
            <person name="Laguardia C.N."/>
            <person name="Araujo L.C."/>
            <person name="Dias R.S."/>
            <person name="Sousa M.P."/>
            <person name="Paula S.O."/>
            <person name="Silva C."/>
        </authorList>
    </citation>
    <scope>NUCLEOTIDE SEQUENCE [LARGE SCALE GENOMIC DNA]</scope>
    <source>
        <strain evidence="5 6">P37SLT</strain>
    </source>
</reference>
<comment type="caution">
    <text evidence="5">The sequence shown here is derived from an EMBL/GenBank/DDBJ whole genome shotgun (WGS) entry which is preliminary data.</text>
</comment>
<dbReference type="PRINTS" id="PR00778">
    <property type="entry name" value="HTHARSR"/>
</dbReference>
<dbReference type="CDD" id="cd00090">
    <property type="entry name" value="HTH_ARSR"/>
    <property type="match status" value="1"/>
</dbReference>
<evidence type="ECO:0000256" key="3">
    <source>
        <dbReference type="ARBA" id="ARBA00023163"/>
    </source>
</evidence>
<dbReference type="Gene3D" id="1.10.10.10">
    <property type="entry name" value="Winged helix-like DNA-binding domain superfamily/Winged helix DNA-binding domain"/>
    <property type="match status" value="1"/>
</dbReference>
<dbReference type="PROSITE" id="PS50987">
    <property type="entry name" value="HTH_ARSR_2"/>
    <property type="match status" value="1"/>
</dbReference>
<dbReference type="Proteomes" id="UP000448292">
    <property type="component" value="Unassembled WGS sequence"/>
</dbReference>
<dbReference type="InterPro" id="IPR036390">
    <property type="entry name" value="WH_DNA-bd_sf"/>
</dbReference>
<dbReference type="GO" id="GO:0003700">
    <property type="term" value="F:DNA-binding transcription factor activity"/>
    <property type="evidence" value="ECO:0007669"/>
    <property type="project" value="InterPro"/>
</dbReference>
<evidence type="ECO:0000313" key="6">
    <source>
        <dbReference type="Proteomes" id="UP000448292"/>
    </source>
</evidence>
<keyword evidence="2" id="KW-0238">DNA-binding</keyword>
<keyword evidence="6" id="KW-1185">Reference proteome</keyword>
<dbReference type="OrthoDB" id="9800238at2"/>
<evidence type="ECO:0000259" key="4">
    <source>
        <dbReference type="PROSITE" id="PS50987"/>
    </source>
</evidence>
<keyword evidence="1" id="KW-0805">Transcription regulation</keyword>
<dbReference type="Pfam" id="PF01022">
    <property type="entry name" value="HTH_5"/>
    <property type="match status" value="1"/>
</dbReference>
<evidence type="ECO:0000256" key="2">
    <source>
        <dbReference type="ARBA" id="ARBA00023125"/>
    </source>
</evidence>